<comment type="caution">
    <text evidence="5">The sequence shown here is derived from an EMBL/GenBank/DDBJ whole genome shotgun (WGS) entry which is preliminary data.</text>
</comment>
<dbReference type="Gene3D" id="3.40.50.720">
    <property type="entry name" value="NAD(P)-binding Rossmann-like Domain"/>
    <property type="match status" value="1"/>
</dbReference>
<organism evidence="5 6">
    <name type="scientific">Lepraria neglecta</name>
    <dbReference type="NCBI Taxonomy" id="209136"/>
    <lineage>
        <taxon>Eukaryota</taxon>
        <taxon>Fungi</taxon>
        <taxon>Dikarya</taxon>
        <taxon>Ascomycota</taxon>
        <taxon>Pezizomycotina</taxon>
        <taxon>Lecanoromycetes</taxon>
        <taxon>OSLEUM clade</taxon>
        <taxon>Lecanoromycetidae</taxon>
        <taxon>Lecanorales</taxon>
        <taxon>Lecanorineae</taxon>
        <taxon>Stereocaulaceae</taxon>
        <taxon>Lepraria</taxon>
    </lineage>
</organism>
<protein>
    <recommendedName>
        <fullName evidence="4">6-phosphogluconate dehydrogenase NADP-binding domain-containing protein</fullName>
    </recommendedName>
</protein>
<gene>
    <name evidence="5" type="ORF">OEA41_010613</name>
</gene>
<feature type="active site" evidence="3">
    <location>
        <position position="173"/>
    </location>
</feature>
<dbReference type="GO" id="GO:0050661">
    <property type="term" value="F:NADP binding"/>
    <property type="evidence" value="ECO:0007669"/>
    <property type="project" value="InterPro"/>
</dbReference>
<dbReference type="Pfam" id="PF03446">
    <property type="entry name" value="NAD_binding_2"/>
    <property type="match status" value="1"/>
</dbReference>
<keyword evidence="6" id="KW-1185">Reference proteome</keyword>
<dbReference type="InterPro" id="IPR015815">
    <property type="entry name" value="HIBADH-related"/>
</dbReference>
<keyword evidence="2" id="KW-0560">Oxidoreductase</keyword>
<dbReference type="AlphaFoldDB" id="A0AAE0DFB1"/>
<dbReference type="EMBL" id="JASNWA010000011">
    <property type="protein sequence ID" value="KAK3167486.1"/>
    <property type="molecule type" value="Genomic_DNA"/>
</dbReference>
<name>A0AAE0DFB1_9LECA</name>
<sequence>MVFLGIGLMGQTMTKNIVAKADLEKPLILWNRTRKRAEEHSASIGHSTVAATVEEAVTKADIIWSCLQDQEAVTETFEEILEMDIRGKLFLESSTVLPDVTNRIAKQVEEAGAEFVAMLVFGEPSLANIGKLICVPAGPAASVSRIKPYLVGVVAQAVVDLSGEEAGKASLLKIIGNVLIMTTMETCAEINVFAEKTGLGVENAQKLIDNFPHAAAHTIYSSKMVNGDYYQKEPMVEVTKARHLTSQVLDLAKENNVSLKSYQVAVEHLADVEYNAGPKEDICGIYGAVRMESGMEFYNKGPKNGMANGKHGFEKLL</sequence>
<dbReference type="SUPFAM" id="SSF48179">
    <property type="entry name" value="6-phosphogluconate dehydrogenase C-terminal domain-like"/>
    <property type="match status" value="1"/>
</dbReference>
<dbReference type="InterPro" id="IPR008927">
    <property type="entry name" value="6-PGluconate_DH-like_C_sf"/>
</dbReference>
<dbReference type="InterPro" id="IPR006115">
    <property type="entry name" value="6PGDH_NADP-bd"/>
</dbReference>
<dbReference type="PANTHER" id="PTHR43580">
    <property type="entry name" value="OXIDOREDUCTASE GLYR1-RELATED"/>
    <property type="match status" value="1"/>
</dbReference>
<dbReference type="InterPro" id="IPR051265">
    <property type="entry name" value="HIBADH-related_NP60_sf"/>
</dbReference>
<evidence type="ECO:0000259" key="4">
    <source>
        <dbReference type="Pfam" id="PF03446"/>
    </source>
</evidence>
<evidence type="ECO:0000256" key="1">
    <source>
        <dbReference type="ARBA" id="ARBA00007598"/>
    </source>
</evidence>
<comment type="similarity">
    <text evidence="1">Belongs to the HIBADH-related family. NP60 subfamily.</text>
</comment>
<dbReference type="InterPro" id="IPR036291">
    <property type="entry name" value="NAD(P)-bd_dom_sf"/>
</dbReference>
<evidence type="ECO:0000313" key="6">
    <source>
        <dbReference type="Proteomes" id="UP001276659"/>
    </source>
</evidence>
<dbReference type="PANTHER" id="PTHR43580:SF3">
    <property type="entry name" value="6-PHOSPHOGLUCONATE DEHYDROGENASE FAMILY PROTEIN (AFU_ORTHOLOGUE AFUA_2G11600)"/>
    <property type="match status" value="1"/>
</dbReference>
<evidence type="ECO:0000256" key="3">
    <source>
        <dbReference type="PIRSR" id="PIRSR000103-1"/>
    </source>
</evidence>
<dbReference type="InterPro" id="IPR013328">
    <property type="entry name" value="6PGD_dom2"/>
</dbReference>
<evidence type="ECO:0000256" key="2">
    <source>
        <dbReference type="ARBA" id="ARBA00023002"/>
    </source>
</evidence>
<feature type="domain" description="6-phosphogluconate dehydrogenase NADP-binding" evidence="4">
    <location>
        <begin position="3"/>
        <end position="152"/>
    </location>
</feature>
<accession>A0AAE0DFB1</accession>
<reference evidence="5" key="1">
    <citation type="submission" date="2022-11" db="EMBL/GenBank/DDBJ databases">
        <title>Chromosomal genome sequence assembly and mating type (MAT) locus characterization of the leprose asexual lichenized fungus Lepraria neglecta (Nyl.) Erichsen.</title>
        <authorList>
            <person name="Allen J.L."/>
            <person name="Pfeffer B."/>
        </authorList>
    </citation>
    <scope>NUCLEOTIDE SEQUENCE</scope>
    <source>
        <strain evidence="5">Allen 5258</strain>
    </source>
</reference>
<dbReference type="SUPFAM" id="SSF51735">
    <property type="entry name" value="NAD(P)-binding Rossmann-fold domains"/>
    <property type="match status" value="1"/>
</dbReference>
<dbReference type="GO" id="GO:0016491">
    <property type="term" value="F:oxidoreductase activity"/>
    <property type="evidence" value="ECO:0007669"/>
    <property type="project" value="UniProtKB-KW"/>
</dbReference>
<dbReference type="Gene3D" id="1.10.1040.10">
    <property type="entry name" value="N-(1-d-carboxylethyl)-l-norvaline Dehydrogenase, domain 2"/>
    <property type="match status" value="1"/>
</dbReference>
<evidence type="ECO:0000313" key="5">
    <source>
        <dbReference type="EMBL" id="KAK3167486.1"/>
    </source>
</evidence>
<dbReference type="Proteomes" id="UP001276659">
    <property type="component" value="Unassembled WGS sequence"/>
</dbReference>
<proteinExistence type="inferred from homology"/>
<dbReference type="PIRSF" id="PIRSF000103">
    <property type="entry name" value="HIBADH"/>
    <property type="match status" value="1"/>
</dbReference>